<protein>
    <submittedName>
        <fullName evidence="3">Uncharacterized protein</fullName>
    </submittedName>
</protein>
<keyword evidence="4" id="KW-1185">Reference proteome</keyword>
<gene>
    <name evidence="3" type="ORF">DFP88_101320</name>
</gene>
<feature type="region of interest" description="Disordered" evidence="1">
    <location>
        <begin position="61"/>
        <end position="108"/>
    </location>
</feature>
<sequence length="108" mass="11185">MSAPHTDVEKQERQHRTPLVGMGLAALFGVVMIVLLSFFVFGEGETPEAEQVLDTSTGEVINTDEGANEGAEAVGGATTVTPDQAAPEEAIVEDGGEGAGVEETDVQQ</sequence>
<evidence type="ECO:0000256" key="1">
    <source>
        <dbReference type="SAM" id="MobiDB-lite"/>
    </source>
</evidence>
<dbReference type="AlphaFoldDB" id="A0A318SUR1"/>
<keyword evidence="2" id="KW-0812">Transmembrane</keyword>
<organism evidence="3 4">
    <name type="scientific">Pseudoroseicyclus aestuarii</name>
    <dbReference type="NCBI Taxonomy" id="1795041"/>
    <lineage>
        <taxon>Bacteria</taxon>
        <taxon>Pseudomonadati</taxon>
        <taxon>Pseudomonadota</taxon>
        <taxon>Alphaproteobacteria</taxon>
        <taxon>Rhodobacterales</taxon>
        <taxon>Paracoccaceae</taxon>
        <taxon>Pseudoroseicyclus</taxon>
    </lineage>
</organism>
<dbReference type="Proteomes" id="UP000248311">
    <property type="component" value="Unassembled WGS sequence"/>
</dbReference>
<evidence type="ECO:0000313" key="4">
    <source>
        <dbReference type="Proteomes" id="UP000248311"/>
    </source>
</evidence>
<name>A0A318SUR1_9RHOB</name>
<dbReference type="EMBL" id="QJTE01000001">
    <property type="protein sequence ID" value="PYE85651.1"/>
    <property type="molecule type" value="Genomic_DNA"/>
</dbReference>
<reference evidence="3 4" key="1">
    <citation type="submission" date="2018-06" db="EMBL/GenBank/DDBJ databases">
        <title>Genomic Encyclopedia of Type Strains, Phase III (KMG-III): the genomes of soil and plant-associated and newly described type strains.</title>
        <authorList>
            <person name="Whitman W."/>
        </authorList>
    </citation>
    <scope>NUCLEOTIDE SEQUENCE [LARGE SCALE GENOMIC DNA]</scope>
    <source>
        <strain evidence="3 4">CECT 9025</strain>
    </source>
</reference>
<feature type="compositionally biased region" description="Acidic residues" evidence="1">
    <location>
        <begin position="90"/>
        <end position="108"/>
    </location>
</feature>
<evidence type="ECO:0000256" key="2">
    <source>
        <dbReference type="SAM" id="Phobius"/>
    </source>
</evidence>
<keyword evidence="2" id="KW-1133">Transmembrane helix</keyword>
<dbReference type="RefSeq" id="WP_110812687.1">
    <property type="nucleotide sequence ID" value="NZ_QJTE01000001.1"/>
</dbReference>
<feature type="transmembrane region" description="Helical" evidence="2">
    <location>
        <begin position="19"/>
        <end position="41"/>
    </location>
</feature>
<proteinExistence type="predicted"/>
<feature type="compositionally biased region" description="Low complexity" evidence="1">
    <location>
        <begin position="68"/>
        <end position="81"/>
    </location>
</feature>
<comment type="caution">
    <text evidence="3">The sequence shown here is derived from an EMBL/GenBank/DDBJ whole genome shotgun (WGS) entry which is preliminary data.</text>
</comment>
<dbReference type="OrthoDB" id="7779177at2"/>
<evidence type="ECO:0000313" key="3">
    <source>
        <dbReference type="EMBL" id="PYE85651.1"/>
    </source>
</evidence>
<accession>A0A318SUR1</accession>
<keyword evidence="2" id="KW-0472">Membrane</keyword>